<reference evidence="2" key="2">
    <citation type="journal article" date="2010" name="Nature">
        <title>Comparative genomics reveals mobile pathogenicity chromosomes in Fusarium.</title>
        <authorList>
            <person name="Ma L.J."/>
            <person name="van der Does H.C."/>
            <person name="Borkovich K.A."/>
            <person name="Coleman J.J."/>
            <person name="Daboussi M.J."/>
            <person name="Di Pietro A."/>
            <person name="Dufresne M."/>
            <person name="Freitag M."/>
            <person name="Grabherr M."/>
            <person name="Henrissat B."/>
            <person name="Houterman P.M."/>
            <person name="Kang S."/>
            <person name="Shim W.B."/>
            <person name="Woloshuk C."/>
            <person name="Xie X."/>
            <person name="Xu J.R."/>
            <person name="Antoniw J."/>
            <person name="Baker S.E."/>
            <person name="Bluhm B.H."/>
            <person name="Breakspear A."/>
            <person name="Brown D.W."/>
            <person name="Butchko R.A."/>
            <person name="Chapman S."/>
            <person name="Coulson R."/>
            <person name="Coutinho P.M."/>
            <person name="Danchin E.G."/>
            <person name="Diener A."/>
            <person name="Gale L.R."/>
            <person name="Gardiner D.M."/>
            <person name="Goff S."/>
            <person name="Hammond-Kosack K.E."/>
            <person name="Hilburn K."/>
            <person name="Hua-Van A."/>
            <person name="Jonkers W."/>
            <person name="Kazan K."/>
            <person name="Kodira C.D."/>
            <person name="Koehrsen M."/>
            <person name="Kumar L."/>
            <person name="Lee Y.H."/>
            <person name="Li L."/>
            <person name="Manners J.M."/>
            <person name="Miranda-Saavedra D."/>
            <person name="Mukherjee M."/>
            <person name="Park G."/>
            <person name="Park J."/>
            <person name="Park S.Y."/>
            <person name="Proctor R.H."/>
            <person name="Regev A."/>
            <person name="Ruiz-Roldan M.C."/>
            <person name="Sain D."/>
            <person name="Sakthikumar S."/>
            <person name="Sykes S."/>
            <person name="Schwartz D.C."/>
            <person name="Turgeon B.G."/>
            <person name="Wapinski I."/>
            <person name="Yoder O."/>
            <person name="Young S."/>
            <person name="Zeng Q."/>
            <person name="Zhou S."/>
            <person name="Galagan J."/>
            <person name="Cuomo C.A."/>
            <person name="Kistler H.C."/>
            <person name="Rep M."/>
        </authorList>
    </citation>
    <scope>NUCLEOTIDE SEQUENCE [LARGE SCALE GENOMIC DNA]</scope>
    <source>
        <strain evidence="2">4287</strain>
    </source>
</reference>
<dbReference type="OrthoDB" id="4704201at2759"/>
<sequence>MLVSTALLALSSVAFAAATPAPAQNPVTDFSFWLGGPILEKCLAEKNCEDRLLDNPYYVEAKKTNHAKRYSCHGSGMHTVVTSGRNFVKFGSFNPYDLFHHVYDLCHEGGCDSGSDWARSTKYVTATGIYSKDIKVSAQGVYSGWDMRNALAQSLADASGRNQVWSEEVACPSGGRACSRVKAWQGYAPNFHQSAIFNNCNQYGWMNAKTDGLTGITSGGDCKSIVEKLGAIIGETVPFGAGTIPLLGALCG</sequence>
<feature type="signal peptide" evidence="1">
    <location>
        <begin position="1"/>
        <end position="16"/>
    </location>
</feature>
<organism evidence="2 3">
    <name type="scientific">Fusarium oxysporum f. sp. lycopersici (strain 4287 / CBS 123668 / FGSC 9935 / NRRL 34936)</name>
    <name type="common">Fusarium vascular wilt of tomato</name>
    <dbReference type="NCBI Taxonomy" id="426428"/>
    <lineage>
        <taxon>Eukaryota</taxon>
        <taxon>Fungi</taxon>
        <taxon>Dikarya</taxon>
        <taxon>Ascomycota</taxon>
        <taxon>Pezizomycotina</taxon>
        <taxon>Sordariomycetes</taxon>
        <taxon>Hypocreomycetidae</taxon>
        <taxon>Hypocreales</taxon>
        <taxon>Nectriaceae</taxon>
        <taxon>Fusarium</taxon>
        <taxon>Fusarium oxysporum species complex</taxon>
    </lineage>
</organism>
<dbReference type="RefSeq" id="XP_018254202.1">
    <property type="nucleotide sequence ID" value="XM_018394671.1"/>
</dbReference>
<dbReference type="KEGG" id="fox:FOXG_14616"/>
<name>A0A0J9WTJ8_FUSO4</name>
<gene>
    <name evidence="2" type="ORF">FOXG_14616</name>
</gene>
<accession>A0A0J9WTJ8</accession>
<proteinExistence type="predicted"/>
<keyword evidence="1" id="KW-0732">Signal</keyword>
<dbReference type="EMBL" id="DS231718">
    <property type="protein sequence ID" value="KNB16157.1"/>
    <property type="molecule type" value="Genomic_DNA"/>
</dbReference>
<feature type="chain" id="PRO_5005325319" description="Secreted protein" evidence="1">
    <location>
        <begin position="17"/>
        <end position="252"/>
    </location>
</feature>
<evidence type="ECO:0000313" key="2">
    <source>
        <dbReference type="EMBL" id="KNB16157.1"/>
    </source>
</evidence>
<evidence type="ECO:0008006" key="4">
    <source>
        <dbReference type="Google" id="ProtNLM"/>
    </source>
</evidence>
<reference evidence="2" key="1">
    <citation type="submission" date="2007-04" db="EMBL/GenBank/DDBJ databases">
        <authorList>
            <consortium name="The Broad Institute Genome Sequencing Platform"/>
            <person name="Birren B."/>
            <person name="Lander E."/>
            <person name="Galagan J."/>
            <person name="Nusbaum C."/>
            <person name="Devon K."/>
            <person name="Ma L.-J."/>
            <person name="Jaffe D."/>
            <person name="Butler J."/>
            <person name="Alvarez P."/>
            <person name="Gnerre S."/>
            <person name="Grabherr M."/>
            <person name="Kleber M."/>
            <person name="Mauceli E."/>
            <person name="Brockman W."/>
            <person name="MacCallum I.A."/>
            <person name="Young S."/>
            <person name="LaButti K."/>
            <person name="DeCaprio D."/>
            <person name="Crawford M."/>
            <person name="Koehrsen M."/>
            <person name="Engels R."/>
            <person name="Montgomery P."/>
            <person name="Pearson M."/>
            <person name="Howarth C."/>
            <person name="Larson L."/>
            <person name="White J."/>
            <person name="O'Leary S."/>
            <person name="Kodira C."/>
            <person name="Zeng Q."/>
            <person name="Yandava C."/>
            <person name="Alvarado L."/>
            <person name="Kistler C."/>
            <person name="Shim W.-B."/>
            <person name="Kang S."/>
            <person name="Woloshuk C."/>
        </authorList>
    </citation>
    <scope>NUCLEOTIDE SEQUENCE</scope>
    <source>
        <strain evidence="2">4287</strain>
    </source>
</reference>
<dbReference type="GeneID" id="28955759"/>
<dbReference type="VEuPathDB" id="FungiDB:FOXG_14616"/>
<dbReference type="Proteomes" id="UP000009097">
    <property type="component" value="Unassembled WGS sequence"/>
</dbReference>
<protein>
    <recommendedName>
        <fullName evidence="4">Secreted protein</fullName>
    </recommendedName>
</protein>
<dbReference type="AlphaFoldDB" id="A0A0J9WTJ8"/>
<evidence type="ECO:0000256" key="1">
    <source>
        <dbReference type="SAM" id="SignalP"/>
    </source>
</evidence>
<evidence type="ECO:0000313" key="3">
    <source>
        <dbReference type="Proteomes" id="UP000009097"/>
    </source>
</evidence>